<evidence type="ECO:0000313" key="2">
    <source>
        <dbReference type="EMBL" id="KAJ8943100.1"/>
    </source>
</evidence>
<gene>
    <name evidence="2" type="ORF">NQ318_009174</name>
</gene>
<accession>A0AAV8XVH9</accession>
<sequence>MLGIRDQTTAHVIFNSAGTRCSDGLKGCSNGQRWSEHVKPSITAEGWITGAGNWLKGWGSDQILRTCWNKMFGGALTGERGIGDGGARGSGGSDQQISRATMDQTPSPSSYSMTDMEGAGPSQPIVNETNPFHLGNGSEMTAGPSCPRYGSEIAGPSRPRYNNEVQQQNTPNNPQNNIKKRSRQRRQRQRRQFNFNREIMERGIEKLRMQILLTIVRALSNMSDPRK</sequence>
<feature type="compositionally biased region" description="Polar residues" evidence="1">
    <location>
        <begin position="95"/>
        <end position="113"/>
    </location>
</feature>
<feature type="region of interest" description="Disordered" evidence="1">
    <location>
        <begin position="80"/>
        <end position="191"/>
    </location>
</feature>
<feature type="compositionally biased region" description="Gly residues" evidence="1">
    <location>
        <begin position="83"/>
        <end position="92"/>
    </location>
</feature>
<comment type="caution">
    <text evidence="2">The sequence shown here is derived from an EMBL/GenBank/DDBJ whole genome shotgun (WGS) entry which is preliminary data.</text>
</comment>
<dbReference type="Proteomes" id="UP001162162">
    <property type="component" value="Unassembled WGS sequence"/>
</dbReference>
<evidence type="ECO:0000313" key="3">
    <source>
        <dbReference type="Proteomes" id="UP001162162"/>
    </source>
</evidence>
<evidence type="ECO:0000256" key="1">
    <source>
        <dbReference type="SAM" id="MobiDB-lite"/>
    </source>
</evidence>
<name>A0AAV8XVH9_9CUCU</name>
<feature type="compositionally biased region" description="Basic residues" evidence="1">
    <location>
        <begin position="178"/>
        <end position="191"/>
    </location>
</feature>
<organism evidence="2 3">
    <name type="scientific">Aromia moschata</name>
    <dbReference type="NCBI Taxonomy" id="1265417"/>
    <lineage>
        <taxon>Eukaryota</taxon>
        <taxon>Metazoa</taxon>
        <taxon>Ecdysozoa</taxon>
        <taxon>Arthropoda</taxon>
        <taxon>Hexapoda</taxon>
        <taxon>Insecta</taxon>
        <taxon>Pterygota</taxon>
        <taxon>Neoptera</taxon>
        <taxon>Endopterygota</taxon>
        <taxon>Coleoptera</taxon>
        <taxon>Polyphaga</taxon>
        <taxon>Cucujiformia</taxon>
        <taxon>Chrysomeloidea</taxon>
        <taxon>Cerambycidae</taxon>
        <taxon>Cerambycinae</taxon>
        <taxon>Callichromatini</taxon>
        <taxon>Aromia</taxon>
    </lineage>
</organism>
<dbReference type="AlphaFoldDB" id="A0AAV8XVH9"/>
<feature type="compositionally biased region" description="Low complexity" evidence="1">
    <location>
        <begin position="162"/>
        <end position="177"/>
    </location>
</feature>
<keyword evidence="3" id="KW-1185">Reference proteome</keyword>
<dbReference type="EMBL" id="JAPWTK010000302">
    <property type="protein sequence ID" value="KAJ8943100.1"/>
    <property type="molecule type" value="Genomic_DNA"/>
</dbReference>
<proteinExistence type="predicted"/>
<reference evidence="2" key="1">
    <citation type="journal article" date="2023" name="Insect Mol. Biol.">
        <title>Genome sequencing provides insights into the evolution of gene families encoding plant cell wall-degrading enzymes in longhorned beetles.</title>
        <authorList>
            <person name="Shin N.R."/>
            <person name="Okamura Y."/>
            <person name="Kirsch R."/>
            <person name="Pauchet Y."/>
        </authorList>
    </citation>
    <scope>NUCLEOTIDE SEQUENCE</scope>
    <source>
        <strain evidence="2">AMC_N1</strain>
    </source>
</reference>
<protein>
    <submittedName>
        <fullName evidence="2">Uncharacterized protein</fullName>
    </submittedName>
</protein>